<accession>A0ABW1V875</accession>
<comment type="similarity">
    <text evidence="1">Belongs to the acetyltransferase family. RimI subfamily.</text>
</comment>
<organism evidence="6 7">
    <name type="scientific">Paenibacillus septentrionalis</name>
    <dbReference type="NCBI Taxonomy" id="429342"/>
    <lineage>
        <taxon>Bacteria</taxon>
        <taxon>Bacillati</taxon>
        <taxon>Bacillota</taxon>
        <taxon>Bacilli</taxon>
        <taxon>Bacillales</taxon>
        <taxon>Paenibacillaceae</taxon>
        <taxon>Paenibacillus</taxon>
    </lineage>
</organism>
<name>A0ABW1V875_9BACL</name>
<dbReference type="SUPFAM" id="SSF55729">
    <property type="entry name" value="Acyl-CoA N-acyltransferases (Nat)"/>
    <property type="match status" value="1"/>
</dbReference>
<dbReference type="EMBL" id="JBHSTE010000004">
    <property type="protein sequence ID" value="MFC6333654.1"/>
    <property type="molecule type" value="Genomic_DNA"/>
</dbReference>
<evidence type="ECO:0000256" key="1">
    <source>
        <dbReference type="ARBA" id="ARBA00005395"/>
    </source>
</evidence>
<evidence type="ECO:0000259" key="5">
    <source>
        <dbReference type="PROSITE" id="PS51186"/>
    </source>
</evidence>
<evidence type="ECO:0000256" key="4">
    <source>
        <dbReference type="ARBA" id="ARBA00023315"/>
    </source>
</evidence>
<dbReference type="PANTHER" id="PTHR43420:SF44">
    <property type="entry name" value="ACETYLTRANSFERASE YPEA"/>
    <property type="match status" value="1"/>
</dbReference>
<dbReference type="InterPro" id="IPR016181">
    <property type="entry name" value="Acyl_CoA_acyltransferase"/>
</dbReference>
<feature type="domain" description="N-acetyltransferase" evidence="5">
    <location>
        <begin position="9"/>
        <end position="154"/>
    </location>
</feature>
<dbReference type="PANTHER" id="PTHR43420">
    <property type="entry name" value="ACETYLTRANSFERASE"/>
    <property type="match status" value="1"/>
</dbReference>
<keyword evidence="7" id="KW-1185">Reference proteome</keyword>
<dbReference type="InterPro" id="IPR050680">
    <property type="entry name" value="YpeA/RimI_acetyltransf"/>
</dbReference>
<evidence type="ECO:0000313" key="6">
    <source>
        <dbReference type="EMBL" id="MFC6333654.1"/>
    </source>
</evidence>
<evidence type="ECO:0000256" key="2">
    <source>
        <dbReference type="ARBA" id="ARBA00022490"/>
    </source>
</evidence>
<dbReference type="RefSeq" id="WP_379235347.1">
    <property type="nucleotide sequence ID" value="NZ_JBHSTE010000004.1"/>
</dbReference>
<keyword evidence="2" id="KW-0963">Cytoplasm</keyword>
<dbReference type="GO" id="GO:0005840">
    <property type="term" value="C:ribosome"/>
    <property type="evidence" value="ECO:0007669"/>
    <property type="project" value="UniProtKB-KW"/>
</dbReference>
<dbReference type="PROSITE" id="PS51186">
    <property type="entry name" value="GNAT"/>
    <property type="match status" value="1"/>
</dbReference>
<sequence>MMAVAAEEIIFRKMTLDDLPQILMIEQDSFTTPWTKEAFTNELTNNLFAQYMAMEYRGQVIGYGGMWIIVDEAHITNIAIVAQYRSQGLGKLLMYELQRTAVFLGAVRMTLEVRKSNVIAQRLYRSYGFENAGIRPGYYSDNNEDALIMWAELPQAENGGA</sequence>
<dbReference type="NCBIfam" id="TIGR01575">
    <property type="entry name" value="rimI"/>
    <property type="match status" value="1"/>
</dbReference>
<gene>
    <name evidence="6" type="primary">rimI</name>
    <name evidence="6" type="ORF">ACFP56_13580</name>
</gene>
<evidence type="ECO:0000313" key="7">
    <source>
        <dbReference type="Proteomes" id="UP001596233"/>
    </source>
</evidence>
<dbReference type="GO" id="GO:0008999">
    <property type="term" value="F:protein-N-terminal-alanine acetyltransferase activity"/>
    <property type="evidence" value="ECO:0007669"/>
    <property type="project" value="UniProtKB-EC"/>
</dbReference>
<dbReference type="Gene3D" id="3.40.630.30">
    <property type="match status" value="1"/>
</dbReference>
<dbReference type="Proteomes" id="UP001596233">
    <property type="component" value="Unassembled WGS sequence"/>
</dbReference>
<proteinExistence type="inferred from homology"/>
<dbReference type="EC" id="2.3.1.266" evidence="6"/>
<keyword evidence="6" id="KW-0689">Ribosomal protein</keyword>
<dbReference type="InterPro" id="IPR006464">
    <property type="entry name" value="AcTrfase_RimI/Ard1"/>
</dbReference>
<dbReference type="CDD" id="cd04301">
    <property type="entry name" value="NAT_SF"/>
    <property type="match status" value="1"/>
</dbReference>
<keyword evidence="3 6" id="KW-0808">Transferase</keyword>
<dbReference type="InterPro" id="IPR000182">
    <property type="entry name" value="GNAT_dom"/>
</dbReference>
<reference evidence="7" key="1">
    <citation type="journal article" date="2019" name="Int. J. Syst. Evol. Microbiol.">
        <title>The Global Catalogue of Microorganisms (GCM) 10K type strain sequencing project: providing services to taxonomists for standard genome sequencing and annotation.</title>
        <authorList>
            <consortium name="The Broad Institute Genomics Platform"/>
            <consortium name="The Broad Institute Genome Sequencing Center for Infectious Disease"/>
            <person name="Wu L."/>
            <person name="Ma J."/>
        </authorList>
    </citation>
    <scope>NUCLEOTIDE SEQUENCE [LARGE SCALE GENOMIC DNA]</scope>
    <source>
        <strain evidence="7">PCU 280</strain>
    </source>
</reference>
<keyword evidence="6" id="KW-0687">Ribonucleoprotein</keyword>
<comment type="caution">
    <text evidence="6">The sequence shown here is derived from an EMBL/GenBank/DDBJ whole genome shotgun (WGS) entry which is preliminary data.</text>
</comment>
<dbReference type="Pfam" id="PF00583">
    <property type="entry name" value="Acetyltransf_1"/>
    <property type="match status" value="1"/>
</dbReference>
<protein>
    <submittedName>
        <fullName evidence="6">Ribosomal protein S18-alanine N-acetyltransferase</fullName>
        <ecNumber evidence="6">2.3.1.266</ecNumber>
    </submittedName>
</protein>
<evidence type="ECO:0000256" key="3">
    <source>
        <dbReference type="ARBA" id="ARBA00022679"/>
    </source>
</evidence>
<keyword evidence="4 6" id="KW-0012">Acyltransferase</keyword>